<gene>
    <name evidence="8" type="ORF">BaRGS_00013998</name>
</gene>
<comment type="caution">
    <text evidence="8">The sequence shown here is derived from an EMBL/GenBank/DDBJ whole genome shotgun (WGS) entry which is preliminary data.</text>
</comment>
<feature type="coiled-coil region" evidence="5">
    <location>
        <begin position="1557"/>
        <end position="1607"/>
    </location>
</feature>
<dbReference type="EMBL" id="JACVVK020000080">
    <property type="protein sequence ID" value="KAK7494871.1"/>
    <property type="molecule type" value="Genomic_DNA"/>
</dbReference>
<dbReference type="PROSITE" id="PS50089">
    <property type="entry name" value="ZF_RING_2"/>
    <property type="match status" value="1"/>
</dbReference>
<dbReference type="SMART" id="SM00382">
    <property type="entry name" value="AAA"/>
    <property type="match status" value="2"/>
</dbReference>
<name>A0ABD0L6J6_9CAEN</name>
<evidence type="ECO:0000256" key="3">
    <source>
        <dbReference type="ARBA" id="ARBA00022833"/>
    </source>
</evidence>
<feature type="compositionally biased region" description="Acidic residues" evidence="6">
    <location>
        <begin position="301"/>
        <end position="315"/>
    </location>
</feature>
<dbReference type="Proteomes" id="UP001519460">
    <property type="component" value="Unassembled WGS sequence"/>
</dbReference>
<feature type="compositionally biased region" description="Basic and acidic residues" evidence="6">
    <location>
        <begin position="2100"/>
        <end position="2111"/>
    </location>
</feature>
<evidence type="ECO:0000256" key="5">
    <source>
        <dbReference type="SAM" id="Coils"/>
    </source>
</evidence>
<keyword evidence="5" id="KW-0175">Coiled coil</keyword>
<dbReference type="Gene3D" id="1.10.8.10">
    <property type="entry name" value="DNA helicase RuvA subunit, C-terminal domain"/>
    <property type="match status" value="1"/>
</dbReference>
<dbReference type="Gene3D" id="3.40.50.300">
    <property type="entry name" value="P-loop containing nucleotide triphosphate hydrolases"/>
    <property type="match status" value="2"/>
</dbReference>
<evidence type="ECO:0000256" key="4">
    <source>
        <dbReference type="PROSITE-ProRule" id="PRU00175"/>
    </source>
</evidence>
<dbReference type="InterPro" id="IPR003593">
    <property type="entry name" value="AAA+_ATPase"/>
</dbReference>
<feature type="non-terminal residue" evidence="8">
    <location>
        <position position="5258"/>
    </location>
</feature>
<keyword evidence="3" id="KW-0862">Zinc</keyword>
<keyword evidence="2 4" id="KW-0863">Zinc-finger</keyword>
<keyword evidence="1" id="KW-0479">Metal-binding</keyword>
<feature type="compositionally biased region" description="Polar residues" evidence="6">
    <location>
        <begin position="128"/>
        <end position="157"/>
    </location>
</feature>
<feature type="compositionally biased region" description="Polar residues" evidence="6">
    <location>
        <begin position="259"/>
        <end position="300"/>
    </location>
</feature>
<dbReference type="SUPFAM" id="SSF52540">
    <property type="entry name" value="P-loop containing nucleoside triphosphate hydrolases"/>
    <property type="match status" value="2"/>
</dbReference>
<organism evidence="8 9">
    <name type="scientific">Batillaria attramentaria</name>
    <dbReference type="NCBI Taxonomy" id="370345"/>
    <lineage>
        <taxon>Eukaryota</taxon>
        <taxon>Metazoa</taxon>
        <taxon>Spiralia</taxon>
        <taxon>Lophotrochozoa</taxon>
        <taxon>Mollusca</taxon>
        <taxon>Gastropoda</taxon>
        <taxon>Caenogastropoda</taxon>
        <taxon>Sorbeoconcha</taxon>
        <taxon>Cerithioidea</taxon>
        <taxon>Batillariidae</taxon>
        <taxon>Batillaria</taxon>
    </lineage>
</organism>
<dbReference type="PANTHER" id="PTHR22605">
    <property type="entry name" value="RZ-TYPE DOMAIN-CONTAINING PROTEIN"/>
    <property type="match status" value="1"/>
</dbReference>
<feature type="region of interest" description="Disordered" evidence="6">
    <location>
        <begin position="215"/>
        <end position="321"/>
    </location>
</feature>
<dbReference type="FunFam" id="3.40.50.300:FF:000491">
    <property type="entry name" value="E3 ubiquitin-protein ligase RNF213"/>
    <property type="match status" value="1"/>
</dbReference>
<dbReference type="InterPro" id="IPR013083">
    <property type="entry name" value="Znf_RING/FYVE/PHD"/>
</dbReference>
<dbReference type="InterPro" id="IPR031248">
    <property type="entry name" value="RNF213"/>
</dbReference>
<dbReference type="PANTHER" id="PTHR22605:SF16">
    <property type="entry name" value="E3 UBIQUITIN-PROTEIN LIGASE RNF213"/>
    <property type="match status" value="1"/>
</dbReference>
<reference evidence="8 9" key="1">
    <citation type="journal article" date="2023" name="Sci. Data">
        <title>Genome assembly of the Korean intertidal mud-creeper Batillaria attramentaria.</title>
        <authorList>
            <person name="Patra A.K."/>
            <person name="Ho P.T."/>
            <person name="Jun S."/>
            <person name="Lee S.J."/>
            <person name="Kim Y."/>
            <person name="Won Y.J."/>
        </authorList>
    </citation>
    <scope>NUCLEOTIDE SEQUENCE [LARGE SCALE GENOMIC DNA]</scope>
    <source>
        <strain evidence="8">Wonlab-2016</strain>
    </source>
</reference>
<accession>A0ABD0L6J6</accession>
<feature type="region of interest" description="Disordered" evidence="6">
    <location>
        <begin position="2034"/>
        <end position="2138"/>
    </location>
</feature>
<feature type="compositionally biased region" description="Polar residues" evidence="6">
    <location>
        <begin position="2049"/>
        <end position="2060"/>
    </location>
</feature>
<dbReference type="SUPFAM" id="SSF57850">
    <property type="entry name" value="RING/U-box"/>
    <property type="match status" value="1"/>
</dbReference>
<protein>
    <recommendedName>
        <fullName evidence="7">RING-type domain-containing protein</fullName>
    </recommendedName>
</protein>
<dbReference type="GO" id="GO:0008270">
    <property type="term" value="F:zinc ion binding"/>
    <property type="evidence" value="ECO:0007669"/>
    <property type="project" value="UniProtKB-KW"/>
</dbReference>
<feature type="compositionally biased region" description="Polar residues" evidence="6">
    <location>
        <begin position="224"/>
        <end position="236"/>
    </location>
</feature>
<evidence type="ECO:0000259" key="7">
    <source>
        <dbReference type="PROSITE" id="PS50089"/>
    </source>
</evidence>
<sequence length="5258" mass="593350">MECQGYVGDGKKCGRILSPDAKFCADCGTKNEGPVSINCTCGVIVRTDHKFCHNCGQRVRPAPSGDAPPKLCTGKNEDGSPCSYRLLPSLSFCPNCGTKAPTEQGQERPLEFPKQPLSTCTAELSATYKQGNGGDSRQTNTALTQEGSTHLKPSSATDKPDHLTAAEPDSDPSSLRLREKPSDQQKCSFCQAELGHGLHTCSQCGAIRHDDSQNISETGGELQGNITKTIDDSVNNSHKEGTPGGPAQPDSAADRNRTCENLNNSISRNTNELVPQTQSDSRVTSDQPEPTSLDSENSQNEADDASGTENEEDANQEEKEGDWCKFDGVVYPEGSLKEGLFDKVKGAFGYTTVAEKIQRDVIRAAKEYLPSVEEILGAFMYPKPQQPAEDFLQRAKAVMNSISSDETLRQQCFVDNLITPLLHKLNDMLSAGSRRTAALAMFIFLLKLENDVFLDGESINLLCRAMLIIPDVESRTCPDLDDFRQHFPLKMQGEKNLALYVQQLIDKSDVEWRHKANPSWLCCVPMLHFLEGSSFPFEEMKPSVDSNSDDWWGISGFTRRKDRFKSSFTKMTGAFMDTIELFGPSFAADPLLARTVVASLDFDPLLPVLCKAPVPVEMLSDVLEKMKNRWEQFDCQSPVPEHHLRKSQCQAALVCQMLKLFLQASRYFDNTILMASVHLGFLAINKVACEEESLCSANDGVLAQGWMQQARDVTKSACDWISSSYRLFLVGSAKSMLPVHLKMWGQLLQRTEQLTHKGLKQELEKLIADKFEAELNRLSKSDWLPHCHLAPHDRCGLSRQACVSLFKGQPRPLPPDDKLEVFVKQQEQVVPAFMGILSKLTFESLEEAFRLKSSYLTMRDIRLVSLLSTLLEQKWHEKTSKDGDVLTFVVTWVPMVNYLQEFRDSKSLQNLSKKAEEIIEMSVRCIDAEYEGLKTGQILIKTLQFLLYNREQFGAIAEATGREKKLAEGLLMLRGHELQTFMDTSEDVDKLMAHCQEFLKTNDLRHVQRQLEHKRESISRLSLAEVSEIALPDSITDLKQYKPKTNPWKLPDDIVSVLPEFGRRLSSMVFRKLLSREAEKHDIAALTFWRAFQVLWSEVNKEWKVLCTRMRDGTISLQSAEIVFRIFRSEGGGYKFAEIDSELQKMCGGSSTDWVDERIRQFKCYTDIKKHVKAARAVLQVRDAYDIKGNFKNIEKICSLSQNAALPIRDLDESVLGLCKQLEDITPQDIECLKGFTDARCKEFILWLRENMKDGLKELNVFVDLAFISAGEEPMAIGRVNCFHAAATGYAPLIFTDVGSCEHMLQQCRLVFKNIAADKHLPEKLVDTSPFLEWFKDVQKSHGSVEKTSLSQVGNINARGVFRVGSVKKFGMNLHQVIHLDVSEDDDGKTPPRKYTYEELLDLQSRLMLVAGQAEKGKENVDRFITVMDSLVRLGKTYVQLCADGCVLFLDWSVKFLCDSQRPVCCISEFASQSMLKGRRGRQDLEEFIMGVAGFLEQCHTEWLQYVDEKRRDYPQLNVYTVEQLVFLQQELVKLGGDGVSKHVYPMLSLLKESCSPADLEAALQEAMDEVDRVERQWTQHKNVPAAQEQEEEMNDEEKVVTFLSEMLDSGFPRPLALKAMKEVGREDIAGGIAWCMQHEDDSDIEEGEEMDTDTQTAGSEEIKESAVLGQRLKEWVTRTESITQSAIGWLKEMESRAGEETLKALTDSLRIVWRKFLETVSSSGTDFFSLEHLGIILRCLAAKDERVFNRSLPPNFNKPGIPNLILCPRNEVLNAVTYMYMFPEDGDPPLPQPDEVLLCTDHTTFQQQQKVYCLAFADSLDYDVGEKTEKKIKDYVSKAGAGTYKLVVVCTTENEYRARIVAAMEKYRRPTPALSNSGKVRSFLRTRFAGLINKGGKQSASSLDPESLCVRVVRSCRSGVGKTLYKQRQDARLKKCNPREKRVMSITIPLHSRVADTQDIAARLLQHTLDPGVVLPRIIHLDISYQKGHSRKSCPNPIKCRQCYADGHKAGDNACTFVPVNNQNSEMTHTLYTNTEGESVNDTDRNDTNYSSTGNANTESADRGRSRARSIASKLQKFRRDSSSSVKRQRSPHGTTPPHIDKHAKTRESAEGNLDLTPGGQDNGDTGQHVGDGMTDDSVQEGVDHLLYNLLVLGCATDTHGHVWLRSTMDLYLVETMPLLNQRDPQRGRMLVHQILDVLPSLNCWSPQDSVNIMKDPSRTQGYQTYDQLFDDQEFRSETFQRPYQYLQRLDTNQQPQAFDHTANPGQKSDCLAVLLKYCGVLNPSWSELTHFVCFLNKQLQDFEHSVYCGMATSADLPGFSDFATRSLKMSEESLAALTVDEGDNVDIEQYEMRRTWESSPHPYIFFNPDEHSMTFLGFSIDAASGNLVDQQTGRVLEQGIMTRQLYQSLMLNRVPLTENFDVLPREDRLLRLYRVLGLYDEEIFDDSGIIDPDDTYELTTDNVKKILAIYMRFRCNIPVIVMGETGCGKTRLVEFLCALQTPKNRNMKTMVHGGTSGEDIMRKVHEAEKVAQANAAAIQHRPVYTVLFFDEANTTEAVGVIKEVMCDGTMAGQPVSLNHSLKMVAACNPYRKHSDELIQRLENAGLGYHVDADKTVDKLGRVPMRRLVYRVQPLPQSMLPLVWDFGQLNTRVEELYIRQMVRRYVRSGKLAALDEAGMDVMCKILMNSQEFMRKLEEASDMTMALVLSLGVCYRACLRSKDAYDEFVVPHFQSPFDLPGGQAQFLAIIDKCQEVFLDNVRLEDNIARNQALKENVFMMVVCIELRIPLFLVGKPGSSKSLAKTIVADAMQGNSSYSYLFKELKQAQMVSFQCSPLATADGILGTFRQCAQFQKGKDMDSFVSVVVLDEVGLAEDSPRMPLKTLHPLLEDGCPGDEVPEACKKVAFIGISNWALDPAKMNRGILVQRDVPNNEELIETARGICTTRNELALENVKVLIPKLAEAYLSIFEEAKQKREFFGLRDFYSLVKMVYAFAARSRAKPSQRELIAAIRRNFGGLDTIDPVKSFRKLLPTSLSPEPGRPGDPDCTPSGLIKAALSGDDMGGETRYLLLLSENYGGLTILSENLLADRHVVPIFGSSFPKDQEYTQICRNINRIKVCMETGQTVILLNLDNLYESLYDALNQYYAMLGGERYVDLGLGTHRVKCRVHRDFRLIVVAEKQAVYENFPIPLINRLEKHFLTLNNIMTEEQLDMAKQLEKWAEKFVNSGPQAGPFFRPGHMKKDSIGDVFMGYHPDAAPAIVLKVWNMLQLDTSQQAEHQVLRECQQMLLWCATPDAVVRSQESEWGRVYNEDQQHEHLAQYLQCRLEQHPDTMLMAQVTTHSKLLTEQERLQLCDLLPVTGTTLLSLQSFDTEQQFCQQLTIFFKDEGEGSKLLLVQCDSGDTNQNLIKCAQYCMQDLRPANTNKFHVVFIIQLPRIAGACFTGFLGGNWHCLHIDDLRAPDRPVPSITQLQSQTPAALLMAAGSALEEQMDINYSNNYSPEMQFENGEQTEERPEVVEEEQMDVDLEDVHISLQSGATASPVSPSQPHADWAQPQGFDAQYVQYMLTTCVQNAVALVRDPDSNISRATRRITVILELMEGNAQFFAGLRKMVGSILKEREEKLYQAERWLSKEAAKREAVNKAGTFRRAWQQCLENKVIPVLAGIIAYLDTNANLEILYTGSGGDMDDSATPAWVPRLWLGVLQNVCQLTYRNMRSVSDKEELDEFSVHNTGAGAVPFTCRLPFSWLVYEHVDSAITGARTTQGDLLSTAGSVVETSALGKCLKAAVGDSEDDMKRMFQFYISDLLYFMFPLVPQEHQLLCVCVEKGVQQLGIELVQLEVGRGLVALHMLLDQMRPRLQSILDMAAARPNAIQALVTGSGAHTQLLATQDEMTEDVTILTLLVEELQPRPSQLDDEEGYKEWMAHYNSVAPAIIRVLSDASSTNRTCLWTKEMTLKLFLDFIVPLKQGPQQTRTALGKIKLYLLWRLLDDDANMKDARSLKNVDKFLKHANGFMLKGLLGKVGNCAFCDLKLETAPVVLPCKHLLCNSCFRDSCPGTIPGECPQCHRPVPQTFDPASANPKDRVGLEQLGRYQRQVSGFLMALVSKLCFAGHEPPEPDAVRHIFGYITHRSKGRTLLQTKHMTVHDDLIDPTPVLRSFLLRLLIRQSEDEVMVHLDEFLKTAKEIVKQQKHLPTPTDPVETPTLLEFSLLIIHCIEDLHHEEEAVKAEGRASLSRDPQQHLFLSEMIHDLRHTLRSPSIELTTLYSLGRLRYTLDACARILHDVFVASGGTPVLTAELEDLLAEIELFLRHTKGDWPKKFLIKQLCREFGMQAYMALAKTTQQQKILEWILLEESTTKVEEVPDRYLVCGEHYKAVRDGLSHLKLGGSPDDFTQVLKALPLPADQQETVVLLALHREVTMSNLRPMPDEVRTARVTTMKSIVQECDAVQDKELGVQLCENRLGPAGSPLCVHQAQDIGLQSLACILTHLKLALRPTAAGSHLLHPLHQLIFQPAAMNQAFLPTMPQDNLDEIMAATRERLWHCPNGHRYLIGDGYVPAAQNAPDTGADQTQQGHILGAAAQRGVEVVPERQLSAVECALTRFLTHAALYLGASIPNQADQVCEMVHPRIVPQDVCQFFWHHLQRDLQVLQRVTGRGTDDIYLVLHHLCHQMTSVKTGGNPVALSSKQERATWERQFATTFIAPTVQTIDNIVQRGNRLIVSDTRQGESELLRVVYEVQDQAAREDDIQQLQTSSAVWRYRPRITVEHFFREFHLQVEAHREKKAMYPVIRLFKAESHILRALHYVPAIMAGQRRLMMQLHRRLDRAEAVTLTIQEVLTRKECSGLEKLMEVFSKAWEIVKEHLITHRCVAPMEGFVSLPVEFHNTSITLESPLAVLLPSTRGPGLCSYMLLQYLLSQHNQFLQRYCPLIKQSYKSLPEVSVRVITERHLVGYSPERDILPMVLAHCNYSLMVGQAATLEYDFPAFQQQLQDTLLQCKTRVQRHPDGYFPVETMVYRADTTSSRLFRILREKISQESLSLAERRQILDDLRDKLSDICQSIDNLNTTLSFLKALGGSPTSSLHDFMSQALRMKQTIHSRKAQQICSLGHVQSLWILLCHQRASILAAHRQDAFDSQEKELRVELSDDQEKELEKTCQRMSIERLELLLLQLFECIMLRLSEPRDQDDDTQPDNFRLRDVLMSNLDSPLYEQEPVEISSGLLTQEDLAAFPESLQGRHSTCTWLACHKHLAQKRQHLL</sequence>
<evidence type="ECO:0000256" key="1">
    <source>
        <dbReference type="ARBA" id="ARBA00022723"/>
    </source>
</evidence>
<dbReference type="InterPro" id="IPR027417">
    <property type="entry name" value="P-loop_NTPase"/>
</dbReference>
<dbReference type="InterPro" id="IPR001841">
    <property type="entry name" value="Znf_RING"/>
</dbReference>
<evidence type="ECO:0000313" key="9">
    <source>
        <dbReference type="Proteomes" id="UP001519460"/>
    </source>
</evidence>
<feature type="domain" description="RING-type" evidence="7">
    <location>
        <begin position="4027"/>
        <end position="4068"/>
    </location>
</feature>
<evidence type="ECO:0000256" key="6">
    <source>
        <dbReference type="SAM" id="MobiDB-lite"/>
    </source>
</evidence>
<dbReference type="SMART" id="SM00184">
    <property type="entry name" value="RING"/>
    <property type="match status" value="1"/>
</dbReference>
<proteinExistence type="predicted"/>
<dbReference type="PROSITE" id="PS00080">
    <property type="entry name" value="MULTICOPPER_OXIDASE2"/>
    <property type="match status" value="1"/>
</dbReference>
<feature type="region of interest" description="Disordered" evidence="6">
    <location>
        <begin position="128"/>
        <end position="180"/>
    </location>
</feature>
<dbReference type="InterPro" id="IPR002355">
    <property type="entry name" value="Cu_oxidase_Cu_BS"/>
</dbReference>
<dbReference type="Gene3D" id="3.30.40.10">
    <property type="entry name" value="Zinc/RING finger domain, C3HC4 (zinc finger)"/>
    <property type="match status" value="1"/>
</dbReference>
<evidence type="ECO:0000256" key="2">
    <source>
        <dbReference type="ARBA" id="ARBA00022771"/>
    </source>
</evidence>
<keyword evidence="9" id="KW-1185">Reference proteome</keyword>
<evidence type="ECO:0000313" key="8">
    <source>
        <dbReference type="EMBL" id="KAK7494871.1"/>
    </source>
</evidence>